<feature type="transmembrane region" description="Helical" evidence="6">
    <location>
        <begin position="320"/>
        <end position="340"/>
    </location>
</feature>
<evidence type="ECO:0000313" key="7">
    <source>
        <dbReference type="EMBL" id="MFC1419063.1"/>
    </source>
</evidence>
<evidence type="ECO:0000256" key="2">
    <source>
        <dbReference type="ARBA" id="ARBA00022475"/>
    </source>
</evidence>
<evidence type="ECO:0000313" key="8">
    <source>
        <dbReference type="Proteomes" id="UP001592531"/>
    </source>
</evidence>
<reference evidence="7 8" key="1">
    <citation type="submission" date="2024-09" db="EMBL/GenBank/DDBJ databases">
        <authorList>
            <person name="Lee S.D."/>
        </authorList>
    </citation>
    <scope>NUCLEOTIDE SEQUENCE [LARGE SCALE GENOMIC DNA]</scope>
    <source>
        <strain evidence="7 8">N8-3</strain>
    </source>
</reference>
<dbReference type="RefSeq" id="WP_380537988.1">
    <property type="nucleotide sequence ID" value="NZ_JBHFAB010000015.1"/>
</dbReference>
<feature type="transmembrane region" description="Helical" evidence="6">
    <location>
        <begin position="383"/>
        <end position="400"/>
    </location>
</feature>
<dbReference type="Pfam" id="PF07690">
    <property type="entry name" value="MFS_1"/>
    <property type="match status" value="1"/>
</dbReference>
<keyword evidence="4 6" id="KW-1133">Transmembrane helix</keyword>
<comment type="caution">
    <text evidence="7">The sequence shown here is derived from an EMBL/GenBank/DDBJ whole genome shotgun (WGS) entry which is preliminary data.</text>
</comment>
<feature type="transmembrane region" description="Helical" evidence="6">
    <location>
        <begin position="293"/>
        <end position="314"/>
    </location>
</feature>
<dbReference type="PANTHER" id="PTHR23513:SF6">
    <property type="entry name" value="MAJOR FACILITATOR SUPERFAMILY ASSOCIATED DOMAIN-CONTAINING PROTEIN"/>
    <property type="match status" value="1"/>
</dbReference>
<feature type="transmembrane region" description="Helical" evidence="6">
    <location>
        <begin position="264"/>
        <end position="286"/>
    </location>
</feature>
<evidence type="ECO:0000256" key="4">
    <source>
        <dbReference type="ARBA" id="ARBA00022989"/>
    </source>
</evidence>
<name>A0ABV6VZG5_9ACTN</name>
<feature type="transmembrane region" description="Helical" evidence="6">
    <location>
        <begin position="233"/>
        <end position="252"/>
    </location>
</feature>
<protein>
    <submittedName>
        <fullName evidence="7">MFS transporter</fullName>
    </submittedName>
</protein>
<feature type="transmembrane region" description="Helical" evidence="6">
    <location>
        <begin position="352"/>
        <end position="371"/>
    </location>
</feature>
<dbReference type="CDD" id="cd06173">
    <property type="entry name" value="MFS_MefA_like"/>
    <property type="match status" value="1"/>
</dbReference>
<dbReference type="InterPro" id="IPR011701">
    <property type="entry name" value="MFS"/>
</dbReference>
<dbReference type="SUPFAM" id="SSF103473">
    <property type="entry name" value="MFS general substrate transporter"/>
    <property type="match status" value="1"/>
</dbReference>
<gene>
    <name evidence="7" type="ORF">ACEZDE_20855</name>
</gene>
<keyword evidence="5 6" id="KW-0472">Membrane</keyword>
<evidence type="ECO:0000256" key="3">
    <source>
        <dbReference type="ARBA" id="ARBA00022692"/>
    </source>
</evidence>
<accession>A0ABV6VZG5</accession>
<comment type="subcellular location">
    <subcellularLocation>
        <location evidence="1">Cell membrane</location>
        <topology evidence="1">Multi-pass membrane protein</topology>
    </subcellularLocation>
</comment>
<dbReference type="EMBL" id="JBHFAB010000015">
    <property type="protein sequence ID" value="MFC1419063.1"/>
    <property type="molecule type" value="Genomic_DNA"/>
</dbReference>
<dbReference type="Gene3D" id="1.20.1250.20">
    <property type="entry name" value="MFS general substrate transporter like domains"/>
    <property type="match status" value="1"/>
</dbReference>
<keyword evidence="8" id="KW-1185">Reference proteome</keyword>
<keyword evidence="3 6" id="KW-0812">Transmembrane</keyword>
<feature type="transmembrane region" description="Helical" evidence="6">
    <location>
        <begin position="77"/>
        <end position="96"/>
    </location>
</feature>
<evidence type="ECO:0000256" key="5">
    <source>
        <dbReference type="ARBA" id="ARBA00023136"/>
    </source>
</evidence>
<keyword evidence="2" id="KW-1003">Cell membrane</keyword>
<organism evidence="7 8">
    <name type="scientific">Streptacidiphilus cavernicola</name>
    <dbReference type="NCBI Taxonomy" id="3342716"/>
    <lineage>
        <taxon>Bacteria</taxon>
        <taxon>Bacillati</taxon>
        <taxon>Actinomycetota</taxon>
        <taxon>Actinomycetes</taxon>
        <taxon>Kitasatosporales</taxon>
        <taxon>Streptomycetaceae</taxon>
        <taxon>Streptacidiphilus</taxon>
    </lineage>
</organism>
<evidence type="ECO:0000256" key="6">
    <source>
        <dbReference type="SAM" id="Phobius"/>
    </source>
</evidence>
<dbReference type="Proteomes" id="UP001592531">
    <property type="component" value="Unassembled WGS sequence"/>
</dbReference>
<sequence length="439" mass="44131">MRGAGSARDFWLYWTAGTSDELGSQVSGLVLPVFLLSAGYSPGLVGLFVAVAGLGGLAAGPVAAVLADRASRRPTMVWSAVAAGCAMGSFCLAVALGHPTVPQLAAVVLVERIATSCYAAAAGGTVAALTAPAEYPRAVARLQAGEQGATVLGPALAGVLFQLARWLPFLADAGSYLVTALCVRSIRAELTLREPADAEEPGEPGESAQDAPSLASELGAGLRFVRGNPFLRFLLWWTVGVNAMLSALYYLAVFTLAGQHHGHGSGATGTVLAVSGAAGLLGALAAPRLARRIPAAHIVVAASWAIVPVAAALAFTTRAWAFGLLLGAVSLMVPSVAVMLQARAVLVTEPGLQARVGTVLGTASAVVAAVVPAGVGLLADRTGSTGVGLTCAVLLTLLALRTTTGTARWNTTPTGPGPAIGHDCATAPVMAAAEPGEQR</sequence>
<evidence type="ECO:0000256" key="1">
    <source>
        <dbReference type="ARBA" id="ARBA00004651"/>
    </source>
</evidence>
<proteinExistence type="predicted"/>
<dbReference type="InterPro" id="IPR036259">
    <property type="entry name" value="MFS_trans_sf"/>
</dbReference>
<dbReference type="PANTHER" id="PTHR23513">
    <property type="entry name" value="INTEGRAL MEMBRANE EFFLUX PROTEIN-RELATED"/>
    <property type="match status" value="1"/>
</dbReference>
<feature type="transmembrane region" description="Helical" evidence="6">
    <location>
        <begin position="44"/>
        <end position="65"/>
    </location>
</feature>